<comment type="caution">
    <text evidence="1">The sequence shown here is derived from an EMBL/GenBank/DDBJ whole genome shotgun (WGS) entry which is preliminary data.</text>
</comment>
<dbReference type="AlphaFoldDB" id="X0Y1C9"/>
<name>X0Y1C9_9ZZZZ</name>
<evidence type="ECO:0000313" key="1">
    <source>
        <dbReference type="EMBL" id="GAG30721.1"/>
    </source>
</evidence>
<gene>
    <name evidence="1" type="ORF">S01H1_70090</name>
</gene>
<reference evidence="1" key="1">
    <citation type="journal article" date="2014" name="Front. Microbiol.">
        <title>High frequency of phylogenetically diverse reductive dehalogenase-homologous genes in deep subseafloor sedimentary metagenomes.</title>
        <authorList>
            <person name="Kawai M."/>
            <person name="Futagami T."/>
            <person name="Toyoda A."/>
            <person name="Takaki Y."/>
            <person name="Nishi S."/>
            <person name="Hori S."/>
            <person name="Arai W."/>
            <person name="Tsubouchi T."/>
            <person name="Morono Y."/>
            <person name="Uchiyama I."/>
            <person name="Ito T."/>
            <person name="Fujiyama A."/>
            <person name="Inagaki F."/>
            <person name="Takami H."/>
        </authorList>
    </citation>
    <scope>NUCLEOTIDE SEQUENCE</scope>
    <source>
        <strain evidence="1">Expedition CK06-06</strain>
    </source>
</reference>
<feature type="non-terminal residue" evidence="1">
    <location>
        <position position="246"/>
    </location>
</feature>
<proteinExistence type="predicted"/>
<accession>X0Y1C9</accession>
<protein>
    <submittedName>
        <fullName evidence="1">Uncharacterized protein</fullName>
    </submittedName>
</protein>
<sequence>LLQTLQARGYTFRQHLEEEGWGMRKPTVVDLSDAQRKALAQGGIATLKDTLDSEDKYSFPAFDITDPLAVTPDVVLSRDGRPAALVVAPASEPDLWKLAEDIVDKIATRHGVKLSLVDDREAAPDLLAAQHLVVVGGSHRNRLALALALRHQTFFLDAGVPGEDGWTVTTHCGLHASGHNVVQIAASGASRAAALQCLLDAVSVESHGPILRHTHRIEPGRIMKAHFPSWEAFTAGLPRLLPQLQG</sequence>
<feature type="non-terminal residue" evidence="1">
    <location>
        <position position="1"/>
    </location>
</feature>
<dbReference type="EMBL" id="BARS01046580">
    <property type="protein sequence ID" value="GAG30721.1"/>
    <property type="molecule type" value="Genomic_DNA"/>
</dbReference>
<organism evidence="1">
    <name type="scientific">marine sediment metagenome</name>
    <dbReference type="NCBI Taxonomy" id="412755"/>
    <lineage>
        <taxon>unclassified sequences</taxon>
        <taxon>metagenomes</taxon>
        <taxon>ecological metagenomes</taxon>
    </lineage>
</organism>